<dbReference type="GO" id="GO:0005655">
    <property type="term" value="C:nucleolar ribonuclease P complex"/>
    <property type="evidence" value="ECO:0007669"/>
    <property type="project" value="InterPro"/>
</dbReference>
<dbReference type="InterPro" id="IPR014612">
    <property type="entry name" value="Pop7/Rpp20"/>
</dbReference>
<dbReference type="GO" id="GO:0000172">
    <property type="term" value="C:ribonuclease MRP complex"/>
    <property type="evidence" value="ECO:0007669"/>
    <property type="project" value="InterPro"/>
</dbReference>
<keyword evidence="2" id="KW-0819">tRNA processing</keyword>
<sequence length="174" mass="20299">MMTTLDLDSENTESDMSKFDIHSRIKTRIFKKQIVPTEIKENDIYVTRKRPLIVYYNRAIKLLTTTMYHNTIYSERLGCRRNKKMIRNNNEGGQNSVVIHGMGACIMTAIWLAQDLKSNFGDKISVETNTSTIKVMDEHVNEDREWESYAKIRYLSIISIKITLNDVNFTSNKH</sequence>
<accession>A0AAV9XYW6</accession>
<evidence type="ECO:0000313" key="6">
    <source>
        <dbReference type="Proteomes" id="UP001311799"/>
    </source>
</evidence>
<name>A0AAV9XYW6_9CRYT</name>
<keyword evidence="6" id="KW-1185">Reference proteome</keyword>
<evidence type="ECO:0000313" key="5">
    <source>
        <dbReference type="EMBL" id="KAK6589405.1"/>
    </source>
</evidence>
<dbReference type="AlphaFoldDB" id="A0AAV9XYW6"/>
<dbReference type="SUPFAM" id="SSF82704">
    <property type="entry name" value="AlbA-like"/>
    <property type="match status" value="1"/>
</dbReference>
<dbReference type="PANTHER" id="PTHR15314:SF1">
    <property type="entry name" value="RIBONUCLEASE P PROTEIN SUBUNIT P20"/>
    <property type="match status" value="1"/>
</dbReference>
<organism evidence="5 6">
    <name type="scientific">Cryptosporidium xiaoi</name>
    <dbReference type="NCBI Taxonomy" id="659607"/>
    <lineage>
        <taxon>Eukaryota</taxon>
        <taxon>Sar</taxon>
        <taxon>Alveolata</taxon>
        <taxon>Apicomplexa</taxon>
        <taxon>Conoidasida</taxon>
        <taxon>Coccidia</taxon>
        <taxon>Eucoccidiorida</taxon>
        <taxon>Eimeriorina</taxon>
        <taxon>Cryptosporidiidae</taxon>
        <taxon>Cryptosporidium</taxon>
    </lineage>
</organism>
<dbReference type="EMBL" id="JAWDEY010000012">
    <property type="protein sequence ID" value="KAK6589405.1"/>
    <property type="molecule type" value="Genomic_DNA"/>
</dbReference>
<dbReference type="Pfam" id="PF12328">
    <property type="entry name" value="Rpp20"/>
    <property type="match status" value="1"/>
</dbReference>
<proteinExistence type="predicted"/>
<evidence type="ECO:0000256" key="1">
    <source>
        <dbReference type="ARBA" id="ARBA00004604"/>
    </source>
</evidence>
<evidence type="ECO:0000256" key="2">
    <source>
        <dbReference type="ARBA" id="ARBA00022694"/>
    </source>
</evidence>
<dbReference type="PANTHER" id="PTHR15314">
    <property type="entry name" value="RIBONUCLEASE P PROTEIN SUBUNIT P20"/>
    <property type="match status" value="1"/>
</dbReference>
<dbReference type="GO" id="GO:0003723">
    <property type="term" value="F:RNA binding"/>
    <property type="evidence" value="ECO:0007669"/>
    <property type="project" value="UniProtKB-KW"/>
</dbReference>
<dbReference type="Proteomes" id="UP001311799">
    <property type="component" value="Unassembled WGS sequence"/>
</dbReference>
<evidence type="ECO:0000256" key="4">
    <source>
        <dbReference type="ARBA" id="ARBA00023242"/>
    </source>
</evidence>
<dbReference type="Gene3D" id="3.30.110.20">
    <property type="entry name" value="Alba-like domain"/>
    <property type="match status" value="1"/>
</dbReference>
<comment type="subcellular location">
    <subcellularLocation>
        <location evidence="1">Nucleus</location>
        <location evidence="1">Nucleolus</location>
    </subcellularLocation>
</comment>
<keyword evidence="4" id="KW-0539">Nucleus</keyword>
<protein>
    <submittedName>
        <fullName evidence="5">Uncharacterized protein</fullName>
    </submittedName>
</protein>
<keyword evidence="3" id="KW-0694">RNA-binding</keyword>
<gene>
    <name evidence="5" type="ORF">RS030_203155</name>
</gene>
<dbReference type="GO" id="GO:0001682">
    <property type="term" value="P:tRNA 5'-leader removal"/>
    <property type="evidence" value="ECO:0007669"/>
    <property type="project" value="InterPro"/>
</dbReference>
<reference evidence="5 6" key="1">
    <citation type="submission" date="2023-10" db="EMBL/GenBank/DDBJ databases">
        <title>Comparative genomics analysis reveals potential genetic determinants of host preference in Cryptosporidium xiaoi.</title>
        <authorList>
            <person name="Xiao L."/>
            <person name="Li J."/>
        </authorList>
    </citation>
    <scope>NUCLEOTIDE SEQUENCE [LARGE SCALE GENOMIC DNA]</scope>
    <source>
        <strain evidence="5 6">52996</strain>
    </source>
</reference>
<comment type="caution">
    <text evidence="5">The sequence shown here is derived from an EMBL/GenBank/DDBJ whole genome shotgun (WGS) entry which is preliminary data.</text>
</comment>
<dbReference type="InterPro" id="IPR036882">
    <property type="entry name" value="Alba-like_dom_sf"/>
</dbReference>
<evidence type="ECO:0000256" key="3">
    <source>
        <dbReference type="ARBA" id="ARBA00022884"/>
    </source>
</evidence>